<gene>
    <name evidence="3" type="ORF">SeLEV6574_g04897</name>
</gene>
<evidence type="ECO:0000256" key="1">
    <source>
        <dbReference type="SAM" id="MobiDB-lite"/>
    </source>
</evidence>
<feature type="signal peptide" evidence="2">
    <location>
        <begin position="1"/>
        <end position="33"/>
    </location>
</feature>
<comment type="caution">
    <text evidence="3">The sequence shown here is derived from an EMBL/GenBank/DDBJ whole genome shotgun (WGS) entry which is preliminary data.</text>
</comment>
<dbReference type="VEuPathDB" id="FungiDB:SeMB42_g01711"/>
<proteinExistence type="predicted"/>
<feature type="compositionally biased region" description="Low complexity" evidence="1">
    <location>
        <begin position="449"/>
        <end position="459"/>
    </location>
</feature>
<accession>A0A507CWY5</accession>
<dbReference type="AlphaFoldDB" id="A0A507CWY5"/>
<sequence>MLKQHRQVSTMSRLSKIHIAILVVVFLVHRMQAADDREDYKKKMRMCSSFLMQSRVAIAEESKKARNDHNDESLYCHMAVLPQILRNRRNFVLAKFPLSADEPLRAPAPGDSRERLYCVMQYNAYQYEYCEAIRFRIVNAQGQDENRFELIKKDSRTLAEMMKDYLSLEVLYAVALGEVAPHLQTILNPEGERSYENARGTVVNALRAQRARIAGLIDKIRANPTSVSLDDAKDDSVLQWYWPFSPEGLSVEPTSNMPDEWLHYVMEYNAFMYENYRYKSEQLRIVLDHASMTPETRERLLFRQNEIREQKRQHFATACKYAQELIERAVYASLPLEGSRPPFEVMDGSGGGNEVYNSEENVPGASSECVAPADELNFDFQFNQEDWNMVLPVLEGPSDPEENPPHSYNFEVDLVDKYWTTGNIYYKLDEDRIGERSPPHNYNAYADEAGSSSAGIASGQQYFSNEKQYGLDKQK</sequence>
<evidence type="ECO:0000313" key="4">
    <source>
        <dbReference type="Proteomes" id="UP000320475"/>
    </source>
</evidence>
<keyword evidence="2" id="KW-0732">Signal</keyword>
<evidence type="ECO:0000313" key="3">
    <source>
        <dbReference type="EMBL" id="TPX43727.1"/>
    </source>
</evidence>
<organism evidence="3 4">
    <name type="scientific">Synchytrium endobioticum</name>
    <dbReference type="NCBI Taxonomy" id="286115"/>
    <lineage>
        <taxon>Eukaryota</taxon>
        <taxon>Fungi</taxon>
        <taxon>Fungi incertae sedis</taxon>
        <taxon>Chytridiomycota</taxon>
        <taxon>Chytridiomycota incertae sedis</taxon>
        <taxon>Chytridiomycetes</taxon>
        <taxon>Synchytriales</taxon>
        <taxon>Synchytriaceae</taxon>
        <taxon>Synchytrium</taxon>
    </lineage>
</organism>
<feature type="chain" id="PRO_5021356781" evidence="2">
    <location>
        <begin position="34"/>
        <end position="475"/>
    </location>
</feature>
<dbReference type="Proteomes" id="UP000320475">
    <property type="component" value="Unassembled WGS sequence"/>
</dbReference>
<reference evidence="3 4" key="1">
    <citation type="journal article" date="2019" name="Sci. Rep.">
        <title>Comparative genomics of chytrid fungi reveal insights into the obligate biotrophic and pathogenic lifestyle of Synchytrium endobioticum.</title>
        <authorList>
            <person name="van de Vossenberg B.T.L.H."/>
            <person name="Warris S."/>
            <person name="Nguyen H.D.T."/>
            <person name="van Gent-Pelzer M.P.E."/>
            <person name="Joly D.L."/>
            <person name="van de Geest H.C."/>
            <person name="Bonants P.J.M."/>
            <person name="Smith D.S."/>
            <person name="Levesque C.A."/>
            <person name="van der Lee T.A.J."/>
        </authorList>
    </citation>
    <scope>NUCLEOTIDE SEQUENCE [LARGE SCALE GENOMIC DNA]</scope>
    <source>
        <strain evidence="3 4">LEV6574</strain>
    </source>
</reference>
<evidence type="ECO:0000256" key="2">
    <source>
        <dbReference type="SAM" id="SignalP"/>
    </source>
</evidence>
<name>A0A507CWY5_9FUNG</name>
<dbReference type="EMBL" id="QEAM01000211">
    <property type="protein sequence ID" value="TPX43727.1"/>
    <property type="molecule type" value="Genomic_DNA"/>
</dbReference>
<feature type="region of interest" description="Disordered" evidence="1">
    <location>
        <begin position="436"/>
        <end position="459"/>
    </location>
</feature>
<protein>
    <submittedName>
        <fullName evidence="3">Uncharacterized protein</fullName>
    </submittedName>
</protein>